<gene>
    <name evidence="2" type="ordered locus">PC1_2068</name>
</gene>
<dbReference type="RefSeq" id="WP_015840301.1">
    <property type="nucleotide sequence ID" value="NC_012917.1"/>
</dbReference>
<dbReference type="KEGG" id="pct:PC1_2068"/>
<dbReference type="AlphaFoldDB" id="C6DH59"/>
<protein>
    <submittedName>
        <fullName evidence="2">Putative cytoplasmic protein</fullName>
    </submittedName>
</protein>
<accession>C6DH59</accession>
<dbReference type="Pfam" id="PF14468">
    <property type="entry name" value="DUF4427"/>
    <property type="match status" value="1"/>
</dbReference>
<dbReference type="eggNOG" id="ENOG502Z9KC">
    <property type="taxonomic scope" value="Bacteria"/>
</dbReference>
<feature type="domain" description="DUF4427" evidence="1">
    <location>
        <begin position="291"/>
        <end position="417"/>
    </location>
</feature>
<evidence type="ECO:0000259" key="1">
    <source>
        <dbReference type="Pfam" id="PF14468"/>
    </source>
</evidence>
<evidence type="ECO:0000313" key="3">
    <source>
        <dbReference type="Proteomes" id="UP000002736"/>
    </source>
</evidence>
<reference evidence="2 3" key="1">
    <citation type="submission" date="2009-07" db="EMBL/GenBank/DDBJ databases">
        <title>Complete sequence of Pectobacterium carotovorum subsp. carotovorum PC1.</title>
        <authorList>
            <consortium name="US DOE Joint Genome Institute"/>
            <person name="Lucas S."/>
            <person name="Copeland A."/>
            <person name="Lapidus A."/>
            <person name="Glavina del Rio T."/>
            <person name="Tice H."/>
            <person name="Bruce D."/>
            <person name="Goodwin L."/>
            <person name="Pitluck S."/>
            <person name="Munk A.C."/>
            <person name="Brettin T."/>
            <person name="Detter J.C."/>
            <person name="Han C."/>
            <person name="Tapia R."/>
            <person name="Larimer F."/>
            <person name="Land M."/>
            <person name="Hauser L."/>
            <person name="Kyrpides N."/>
            <person name="Mikhailova N."/>
            <person name="Balakrishnan V."/>
            <person name="Glasner J."/>
            <person name="Perna N.T."/>
        </authorList>
    </citation>
    <scope>NUCLEOTIDE SEQUENCE [LARGE SCALE GENOMIC DNA]</scope>
    <source>
        <strain evidence="2 3">PC1</strain>
    </source>
</reference>
<name>C6DH59_PECCP</name>
<dbReference type="EMBL" id="CP001657">
    <property type="protein sequence ID" value="ACT13108.1"/>
    <property type="molecule type" value="Genomic_DNA"/>
</dbReference>
<proteinExistence type="predicted"/>
<dbReference type="OrthoDB" id="2451827at2"/>
<organism evidence="2 3">
    <name type="scientific">Pectobacterium carotovorum subsp. carotovorum (strain PC1)</name>
    <dbReference type="NCBI Taxonomy" id="561230"/>
    <lineage>
        <taxon>Bacteria</taxon>
        <taxon>Pseudomonadati</taxon>
        <taxon>Pseudomonadota</taxon>
        <taxon>Gammaproteobacteria</taxon>
        <taxon>Enterobacterales</taxon>
        <taxon>Pectobacteriaceae</taxon>
        <taxon>Pectobacterium</taxon>
    </lineage>
</organism>
<evidence type="ECO:0000313" key="2">
    <source>
        <dbReference type="EMBL" id="ACT13108.1"/>
    </source>
</evidence>
<sequence length="424" mass="49589">MTKTRNNIRFDLSDYLIHFFRDVDLNSSSFIHLPEYCGFNNNHHSSIIDAKYLLRLSIRHYKLFASWSYRNGIRTIYGYDPAVCFTDMPISAYLQSGTERLSKSEKIGLYALALPKANMFSVGARPVIYALDGSSTITYQHGNGDERIIDDKLLPLVEQYRYVTYSPGVIDWTHEREWRWPYRCDVTEYLSEIKSDGIVGDIEVLPCFDLQDVQLRECGVIVQFDADVTEIIHDILTLIDRDVAHKKTFKFIISVEKLNSFESILHPHELADHINRNLIILDDFFNIPSDVVKAYTREINGYIDGLYSNKDYFTDTYGSEFGNAWVWIHDNQNEVTRALIQDGLVSVNNEGKYLLKIDLQWSSWPLRKKEELAKYVSKWLRNRFNLESCYFSVMGATDFNHIPYYNDDLDINHPYYNNTLQIDW</sequence>
<dbReference type="InterPro" id="IPR025216">
    <property type="entry name" value="DUF4427"/>
</dbReference>
<dbReference type="Proteomes" id="UP000002736">
    <property type="component" value="Chromosome"/>
</dbReference>
<dbReference type="HOGENOM" id="CLU_053846_0_0_6"/>